<name>A0AAD5VC62_9APHY</name>
<feature type="region of interest" description="Disordered" evidence="1">
    <location>
        <begin position="321"/>
        <end position="510"/>
    </location>
</feature>
<feature type="compositionally biased region" description="Polar residues" evidence="1">
    <location>
        <begin position="194"/>
        <end position="218"/>
    </location>
</feature>
<organism evidence="2 3">
    <name type="scientific">Meripilus lineatus</name>
    <dbReference type="NCBI Taxonomy" id="2056292"/>
    <lineage>
        <taxon>Eukaryota</taxon>
        <taxon>Fungi</taxon>
        <taxon>Dikarya</taxon>
        <taxon>Basidiomycota</taxon>
        <taxon>Agaricomycotina</taxon>
        <taxon>Agaricomycetes</taxon>
        <taxon>Polyporales</taxon>
        <taxon>Meripilaceae</taxon>
        <taxon>Meripilus</taxon>
    </lineage>
</organism>
<feature type="region of interest" description="Disordered" evidence="1">
    <location>
        <begin position="730"/>
        <end position="751"/>
    </location>
</feature>
<feature type="compositionally biased region" description="Basic and acidic residues" evidence="1">
    <location>
        <begin position="157"/>
        <end position="177"/>
    </location>
</feature>
<proteinExistence type="predicted"/>
<feature type="region of interest" description="Disordered" evidence="1">
    <location>
        <begin position="239"/>
        <end position="266"/>
    </location>
</feature>
<feature type="region of interest" description="Disordered" evidence="1">
    <location>
        <begin position="116"/>
        <end position="221"/>
    </location>
</feature>
<feature type="compositionally biased region" description="Low complexity" evidence="1">
    <location>
        <begin position="487"/>
        <end position="501"/>
    </location>
</feature>
<dbReference type="Proteomes" id="UP001212997">
    <property type="component" value="Unassembled WGS sequence"/>
</dbReference>
<dbReference type="AlphaFoldDB" id="A0AAD5VC62"/>
<evidence type="ECO:0000256" key="1">
    <source>
        <dbReference type="SAM" id="MobiDB-lite"/>
    </source>
</evidence>
<sequence>MDLPSPPLEYLNLHDIDTPNLSAAVKLHSQDSRNNRTTHACSRLLPSSLLPDPTDQHTHIPSDEHISNNQPCCTTPRDSQDTVLTRIYPSPPLTGSALKQTVPLPRLTHSYPPGMNFALAPHDRDTQRSESEVDTSHDESSTFQPDPSLPPRCARVQTHEQRSQNEEVPYDQRHHEPISPPPTLALGVLELPSEFSSNAHHAQTLPSPVSPQRNQGGSIHSKPHKRLRLIDQHSAQIGATSGGDVHATDESRSSSLTFTPDGTWSLRSRLSDESSTAYSPCDHSEDGHSIQWSSPMNYSSSKAPGPGYAWFRPFRPAFLEEPYVPDSPPGSHPTRPSLYSLDDEDDDRHPRHWDSNRESMMDIDDAPHIPPSSPRPRMFHLPISDSDPDTSFADTLMPPEDEDCSSDETPQPHSPMPRQFQPLPDFDSYDESTYLTPVPRSPRGRPALLPLFGDPYEPPPSPSSPHRELPPLPDDEFSSESSHSPDDQASASSSSIAAQPSLENESEGLGLFIRSIDPPLARTPSPTEDDFGFLDIQLDPLSCDLAVDEFLALRRMRKEALEFERTARRREGELSEKVLAAATALLPYGSRASSSSGSSSSSSGSPESDVTIPPALDPQLKRLRKHELHMAMDARSEVRKQRKKSKQKSKEIGSLLDFKMNKRSLVDLGVDVGKGLRHLVANMVMNRRDSTTRSLSGRRPASAEKKFVKTKLSMDISVEDLLAQMDIDGDGDEEGESICGDAGMDVDSESV</sequence>
<feature type="region of interest" description="Disordered" evidence="1">
    <location>
        <begin position="632"/>
        <end position="653"/>
    </location>
</feature>
<gene>
    <name evidence="2" type="ORF">NLI96_g3075</name>
</gene>
<feature type="compositionally biased region" description="Low complexity" evidence="1">
    <location>
        <begin position="593"/>
        <end position="605"/>
    </location>
</feature>
<dbReference type="EMBL" id="JANAWD010000074">
    <property type="protein sequence ID" value="KAJ3488101.1"/>
    <property type="molecule type" value="Genomic_DNA"/>
</dbReference>
<feature type="compositionally biased region" description="Basic and acidic residues" evidence="1">
    <location>
        <begin position="121"/>
        <end position="140"/>
    </location>
</feature>
<evidence type="ECO:0000313" key="3">
    <source>
        <dbReference type="Proteomes" id="UP001212997"/>
    </source>
</evidence>
<feature type="region of interest" description="Disordered" evidence="1">
    <location>
        <begin position="589"/>
        <end position="614"/>
    </location>
</feature>
<comment type="caution">
    <text evidence="2">The sequence shown here is derived from an EMBL/GenBank/DDBJ whole genome shotgun (WGS) entry which is preliminary data.</text>
</comment>
<accession>A0AAD5VC62</accession>
<evidence type="ECO:0000313" key="2">
    <source>
        <dbReference type="EMBL" id="KAJ3488101.1"/>
    </source>
</evidence>
<feature type="compositionally biased region" description="Basic and acidic residues" evidence="1">
    <location>
        <begin position="347"/>
        <end position="360"/>
    </location>
</feature>
<protein>
    <submittedName>
        <fullName evidence="2">Uncharacterized protein</fullName>
    </submittedName>
</protein>
<feature type="compositionally biased region" description="Polar residues" evidence="1">
    <location>
        <begin position="253"/>
        <end position="266"/>
    </location>
</feature>
<reference evidence="2" key="1">
    <citation type="submission" date="2022-07" db="EMBL/GenBank/DDBJ databases">
        <title>Genome Sequence of Physisporinus lineatus.</title>
        <authorList>
            <person name="Buettner E."/>
        </authorList>
    </citation>
    <scope>NUCLEOTIDE SEQUENCE</scope>
    <source>
        <strain evidence="2">VT162</strain>
    </source>
</reference>
<keyword evidence="3" id="KW-1185">Reference proteome</keyword>